<accession>A0A917WA35</accession>
<evidence type="ECO:0000313" key="3">
    <source>
        <dbReference type="Proteomes" id="UP000649829"/>
    </source>
</evidence>
<proteinExistence type="predicted"/>
<dbReference type="AlphaFoldDB" id="A0A917WA35"/>
<comment type="caution">
    <text evidence="2">The sequence shown here is derived from an EMBL/GenBank/DDBJ whole genome shotgun (WGS) entry which is preliminary data.</text>
</comment>
<dbReference type="EMBL" id="BMLF01000001">
    <property type="protein sequence ID" value="GGL82978.1"/>
    <property type="molecule type" value="Genomic_DNA"/>
</dbReference>
<feature type="region of interest" description="Disordered" evidence="1">
    <location>
        <begin position="80"/>
        <end position="152"/>
    </location>
</feature>
<feature type="compositionally biased region" description="Low complexity" evidence="1">
    <location>
        <begin position="113"/>
        <end position="133"/>
    </location>
</feature>
<name>A0A917WA35_9RHOB</name>
<organism evidence="2 3">
    <name type="scientific">Pseudooceanicola nanhaiensis</name>
    <dbReference type="NCBI Taxonomy" id="375761"/>
    <lineage>
        <taxon>Bacteria</taxon>
        <taxon>Pseudomonadati</taxon>
        <taxon>Pseudomonadota</taxon>
        <taxon>Alphaproteobacteria</taxon>
        <taxon>Rhodobacterales</taxon>
        <taxon>Paracoccaceae</taxon>
        <taxon>Pseudooceanicola</taxon>
    </lineage>
</organism>
<sequence length="152" mass="16513">MRYHYRVIPAPTRGQKAKGLKTPEARFAHAIETVMNELADEGWEYLRADTLPSEERQGLTSTSQAFRTLLVFRRPAEEGLDAFQPKLLETAPEPEARAETRRPTPAEPVLSRAKPAAAPAPAADPEAGAGPDAPVLPEAEVPENPAPSPRSE</sequence>
<dbReference type="Proteomes" id="UP000649829">
    <property type="component" value="Unassembled WGS sequence"/>
</dbReference>
<reference evidence="2" key="1">
    <citation type="journal article" date="2014" name="Int. J. Syst. Evol. Microbiol.">
        <title>Complete genome sequence of Corynebacterium casei LMG S-19264T (=DSM 44701T), isolated from a smear-ripened cheese.</title>
        <authorList>
            <consortium name="US DOE Joint Genome Institute (JGI-PGF)"/>
            <person name="Walter F."/>
            <person name="Albersmeier A."/>
            <person name="Kalinowski J."/>
            <person name="Ruckert C."/>
        </authorList>
    </citation>
    <scope>NUCLEOTIDE SEQUENCE</scope>
    <source>
        <strain evidence="2">CGMCC 1.6293</strain>
    </source>
</reference>
<protein>
    <submittedName>
        <fullName evidence="2">DUF4177 domain-containing protein</fullName>
    </submittedName>
</protein>
<evidence type="ECO:0000313" key="2">
    <source>
        <dbReference type="EMBL" id="GGL82978.1"/>
    </source>
</evidence>
<reference evidence="2" key="2">
    <citation type="submission" date="2020-09" db="EMBL/GenBank/DDBJ databases">
        <authorList>
            <person name="Sun Q."/>
            <person name="Zhou Y."/>
        </authorList>
    </citation>
    <scope>NUCLEOTIDE SEQUENCE</scope>
    <source>
        <strain evidence="2">CGMCC 1.6293</strain>
    </source>
</reference>
<dbReference type="RefSeq" id="WP_051630196.1">
    <property type="nucleotide sequence ID" value="NZ_BMLF01000001.1"/>
</dbReference>
<keyword evidence="3" id="KW-1185">Reference proteome</keyword>
<feature type="compositionally biased region" description="Basic and acidic residues" evidence="1">
    <location>
        <begin position="94"/>
        <end position="104"/>
    </location>
</feature>
<gene>
    <name evidence="2" type="ORF">GCM10011534_01380</name>
</gene>
<evidence type="ECO:0000256" key="1">
    <source>
        <dbReference type="SAM" id="MobiDB-lite"/>
    </source>
</evidence>